<proteinExistence type="predicted"/>
<keyword evidence="3" id="KW-1185">Reference proteome</keyword>
<name>A0A165NY34_EXIGL</name>
<dbReference type="Proteomes" id="UP000077266">
    <property type="component" value="Unassembled WGS sequence"/>
</dbReference>
<dbReference type="Gene3D" id="1.20.1280.50">
    <property type="match status" value="1"/>
</dbReference>
<reference evidence="2 3" key="1">
    <citation type="journal article" date="2016" name="Mol. Biol. Evol.">
        <title>Comparative Genomics of Early-Diverging Mushroom-Forming Fungi Provides Insights into the Origins of Lignocellulose Decay Capabilities.</title>
        <authorList>
            <person name="Nagy L.G."/>
            <person name="Riley R."/>
            <person name="Tritt A."/>
            <person name="Adam C."/>
            <person name="Daum C."/>
            <person name="Floudas D."/>
            <person name="Sun H."/>
            <person name="Yadav J.S."/>
            <person name="Pangilinan J."/>
            <person name="Larsson K.H."/>
            <person name="Matsuura K."/>
            <person name="Barry K."/>
            <person name="Labutti K."/>
            <person name="Kuo R."/>
            <person name="Ohm R.A."/>
            <person name="Bhattacharya S.S."/>
            <person name="Shirouzu T."/>
            <person name="Yoshinaga Y."/>
            <person name="Martin F.M."/>
            <person name="Grigoriev I.V."/>
            <person name="Hibbett D.S."/>
        </authorList>
    </citation>
    <scope>NUCLEOTIDE SEQUENCE [LARGE SCALE GENOMIC DNA]</scope>
    <source>
        <strain evidence="2 3">HHB12029</strain>
    </source>
</reference>
<accession>A0A165NY34</accession>
<protein>
    <recommendedName>
        <fullName evidence="1">F-box domain-containing protein</fullName>
    </recommendedName>
</protein>
<dbReference type="Pfam" id="PF12937">
    <property type="entry name" value="F-box-like"/>
    <property type="match status" value="1"/>
</dbReference>
<evidence type="ECO:0000313" key="3">
    <source>
        <dbReference type="Proteomes" id="UP000077266"/>
    </source>
</evidence>
<gene>
    <name evidence="2" type="ORF">EXIGLDRAFT_760871</name>
</gene>
<dbReference type="STRING" id="1314781.A0A165NY34"/>
<dbReference type="EMBL" id="KV425894">
    <property type="protein sequence ID" value="KZW01378.1"/>
    <property type="molecule type" value="Genomic_DNA"/>
</dbReference>
<evidence type="ECO:0000313" key="2">
    <source>
        <dbReference type="EMBL" id="KZW01378.1"/>
    </source>
</evidence>
<dbReference type="Gene3D" id="3.80.10.10">
    <property type="entry name" value="Ribonuclease Inhibitor"/>
    <property type="match status" value="1"/>
</dbReference>
<dbReference type="OrthoDB" id="2995388at2759"/>
<dbReference type="AlphaFoldDB" id="A0A165NY34"/>
<dbReference type="InterPro" id="IPR032675">
    <property type="entry name" value="LRR_dom_sf"/>
</dbReference>
<organism evidence="2 3">
    <name type="scientific">Exidia glandulosa HHB12029</name>
    <dbReference type="NCBI Taxonomy" id="1314781"/>
    <lineage>
        <taxon>Eukaryota</taxon>
        <taxon>Fungi</taxon>
        <taxon>Dikarya</taxon>
        <taxon>Basidiomycota</taxon>
        <taxon>Agaricomycotina</taxon>
        <taxon>Agaricomycetes</taxon>
        <taxon>Auriculariales</taxon>
        <taxon>Exidiaceae</taxon>
        <taxon>Exidia</taxon>
    </lineage>
</organism>
<dbReference type="InterPro" id="IPR001810">
    <property type="entry name" value="F-box_dom"/>
</dbReference>
<dbReference type="InParanoid" id="A0A165NY34"/>
<sequence>MAQLPSELLSEVFSLACAERTHDIEQKLRLAQVCADWRAVALGYPSFWATIRVETSRDAAWLPMALARGGDSALDVELWWQHTGYSPSFSDAEEQAVVDALMAPKQLLRLKRLFVAPAAPVLLSALLGPGSKFPALEDLEFQEDFEYFAPVADRLEAPSLRRLVLSGLCPASYDFLDTPSLEHLSIKNAFPDEKDRLLTTILYRCTALRFLDWGVRDESFRPTISDETQRPLASRLKILRLGVCVPFSDILRFIDRLAVDPLPEIAVTIEGGEANMALLVDLFSRMGALLDLHFDDTHEEIAIRDDVGRIRRLVSFNNDPLRGMNDLWCTLARLYTIDQSLRSLRVRTQDWHELAGGFASRAPTALTELYIVLRGRMQGLHRDLDREGDDFFETIDTMPPTPTRVLKLPSLRRLIIVKDWLSTIYAGGWPDYDPCRDLTIPHMRAILQHIECDASSRVEVCVSVPELFEGRTLPLATQETLMDGLDDKWVLCSHCTGT</sequence>
<evidence type="ECO:0000259" key="1">
    <source>
        <dbReference type="Pfam" id="PF12937"/>
    </source>
</evidence>
<feature type="domain" description="F-box" evidence="1">
    <location>
        <begin position="2"/>
        <end position="51"/>
    </location>
</feature>